<sequence>MSKTPPLGITPSKLLKERFKYFKALKLTRNSGTPPERLFSDTSNSTRPLNELKDEGMVPSNKLPPRNNLSSLTQLPRLFGIKPDNLFFEKSKSPRFVSFSTSTESSPVK</sequence>
<reference evidence="2 3" key="1">
    <citation type="submission" date="2019-07" db="EMBL/GenBank/DDBJ databases">
        <title>WGS assembly of Gossypium mustelinum.</title>
        <authorList>
            <person name="Chen Z.J."/>
            <person name="Sreedasyam A."/>
            <person name="Ando A."/>
            <person name="Song Q."/>
            <person name="De L."/>
            <person name="Hulse-Kemp A."/>
            <person name="Ding M."/>
            <person name="Ye W."/>
            <person name="Kirkbride R."/>
            <person name="Jenkins J."/>
            <person name="Plott C."/>
            <person name="Lovell J."/>
            <person name="Lin Y.-M."/>
            <person name="Vaughn R."/>
            <person name="Liu B."/>
            <person name="Li W."/>
            <person name="Simpson S."/>
            <person name="Scheffler B."/>
            <person name="Saski C."/>
            <person name="Grover C."/>
            <person name="Hu G."/>
            <person name="Conover J."/>
            <person name="Carlson J."/>
            <person name="Shu S."/>
            <person name="Boston L."/>
            <person name="Williams M."/>
            <person name="Peterson D."/>
            <person name="Mcgee K."/>
            <person name="Jones D."/>
            <person name="Wendel J."/>
            <person name="Stelly D."/>
            <person name="Grimwood J."/>
            <person name="Schmutz J."/>
        </authorList>
    </citation>
    <scope>NUCLEOTIDE SEQUENCE [LARGE SCALE GENOMIC DNA]</scope>
    <source>
        <strain evidence="2">1408120.09</strain>
    </source>
</reference>
<evidence type="ECO:0000313" key="3">
    <source>
        <dbReference type="Proteomes" id="UP000323597"/>
    </source>
</evidence>
<feature type="region of interest" description="Disordered" evidence="1">
    <location>
        <begin position="31"/>
        <end position="69"/>
    </location>
</feature>
<name>A0A5D2XRQ8_GOSMU</name>
<dbReference type="AlphaFoldDB" id="A0A5D2XRQ8"/>
<evidence type="ECO:0000256" key="1">
    <source>
        <dbReference type="SAM" id="MobiDB-lite"/>
    </source>
</evidence>
<accession>A0A5D2XRQ8</accession>
<evidence type="ECO:0000313" key="2">
    <source>
        <dbReference type="EMBL" id="TYJ16539.1"/>
    </source>
</evidence>
<protein>
    <submittedName>
        <fullName evidence="2">Uncharacterized protein</fullName>
    </submittedName>
</protein>
<dbReference type="EMBL" id="CM017645">
    <property type="protein sequence ID" value="TYJ16539.1"/>
    <property type="molecule type" value="Genomic_DNA"/>
</dbReference>
<keyword evidence="3" id="KW-1185">Reference proteome</keyword>
<dbReference type="Proteomes" id="UP000323597">
    <property type="component" value="Chromosome A10"/>
</dbReference>
<proteinExistence type="predicted"/>
<organism evidence="2 3">
    <name type="scientific">Gossypium mustelinum</name>
    <name type="common">Cotton</name>
    <name type="synonym">Gossypium caicoense</name>
    <dbReference type="NCBI Taxonomy" id="34275"/>
    <lineage>
        <taxon>Eukaryota</taxon>
        <taxon>Viridiplantae</taxon>
        <taxon>Streptophyta</taxon>
        <taxon>Embryophyta</taxon>
        <taxon>Tracheophyta</taxon>
        <taxon>Spermatophyta</taxon>
        <taxon>Magnoliopsida</taxon>
        <taxon>eudicotyledons</taxon>
        <taxon>Gunneridae</taxon>
        <taxon>Pentapetalae</taxon>
        <taxon>rosids</taxon>
        <taxon>malvids</taxon>
        <taxon>Malvales</taxon>
        <taxon>Malvaceae</taxon>
        <taxon>Malvoideae</taxon>
        <taxon>Gossypium</taxon>
    </lineage>
</organism>
<gene>
    <name evidence="2" type="ORF">E1A91_A10G261400v1</name>
</gene>